<keyword evidence="1 6" id="KW-0575">Peroxidase</keyword>
<dbReference type="AlphaFoldDB" id="A0A1G6UEB6"/>
<sequence length="161" mass="17021">MALSEGDSLPDGTLLKMTENGPAEVDLAEYHTGRVAIFALPGAFTGTCSTQHVPSFMRTADKFREKGVDRILCISVNDPFVMGAWEKDTGAGEAGLTFLSDADGSFTRAMGMDFDAAPAGLFGRSKRYAMLVEDGTITTLQAEESPGQCSISGGEALLEKV</sequence>
<dbReference type="Pfam" id="PF08534">
    <property type="entry name" value="Redoxin"/>
    <property type="match status" value="1"/>
</dbReference>
<dbReference type="InterPro" id="IPR037944">
    <property type="entry name" value="PRX5-like"/>
</dbReference>
<evidence type="ECO:0000259" key="7">
    <source>
        <dbReference type="PROSITE" id="PS51352"/>
    </source>
</evidence>
<evidence type="ECO:0000256" key="1">
    <source>
        <dbReference type="ARBA" id="ARBA00022559"/>
    </source>
</evidence>
<organism evidence="8 9">
    <name type="scientific">Paracoccus isoporae</name>
    <dbReference type="NCBI Taxonomy" id="591205"/>
    <lineage>
        <taxon>Bacteria</taxon>
        <taxon>Pseudomonadati</taxon>
        <taxon>Pseudomonadota</taxon>
        <taxon>Alphaproteobacteria</taxon>
        <taxon>Rhodobacterales</taxon>
        <taxon>Paracoccaceae</taxon>
        <taxon>Paracoccus</taxon>
    </lineage>
</organism>
<accession>A0A1G6UEB6</accession>
<dbReference type="SUPFAM" id="SSF52833">
    <property type="entry name" value="Thioredoxin-like"/>
    <property type="match status" value="1"/>
</dbReference>
<dbReference type="PROSITE" id="PS51352">
    <property type="entry name" value="THIOREDOXIN_2"/>
    <property type="match status" value="1"/>
</dbReference>
<dbReference type="PANTHER" id="PTHR10430">
    <property type="entry name" value="PEROXIREDOXIN"/>
    <property type="match status" value="1"/>
</dbReference>
<dbReference type="Proteomes" id="UP000199344">
    <property type="component" value="Unassembled WGS sequence"/>
</dbReference>
<keyword evidence="4 6" id="KW-0676">Redox-active center</keyword>
<evidence type="ECO:0000313" key="8">
    <source>
        <dbReference type="EMBL" id="SDD39653.1"/>
    </source>
</evidence>
<evidence type="ECO:0000256" key="4">
    <source>
        <dbReference type="ARBA" id="ARBA00023284"/>
    </source>
</evidence>
<reference evidence="8 9" key="1">
    <citation type="submission" date="2016-10" db="EMBL/GenBank/DDBJ databases">
        <authorList>
            <person name="de Groot N.N."/>
        </authorList>
    </citation>
    <scope>NUCLEOTIDE SEQUENCE [LARGE SCALE GENOMIC DNA]</scope>
    <source>
        <strain evidence="8 9">DSM 22220</strain>
    </source>
</reference>
<comment type="similarity">
    <text evidence="6">Belongs to the peroxiredoxin family. Prx5 subfamily.</text>
</comment>
<dbReference type="EMBL" id="FNAH01000001">
    <property type="protein sequence ID" value="SDD39653.1"/>
    <property type="molecule type" value="Genomic_DNA"/>
</dbReference>
<dbReference type="FunFam" id="3.40.30.10:FF:000020">
    <property type="entry name" value="Peroxiredoxin"/>
    <property type="match status" value="1"/>
</dbReference>
<dbReference type="CDD" id="cd03013">
    <property type="entry name" value="PRX5_like"/>
    <property type="match status" value="1"/>
</dbReference>
<keyword evidence="9" id="KW-1185">Reference proteome</keyword>
<comment type="function">
    <text evidence="6">Thiol-specific peroxidase that catalyzes the reduction of hydrogen peroxide and organic hydroperoxides to water and alcohols, respectively. Plays a role in cell protection against oxidative stress by detoxifying peroxides.</text>
</comment>
<dbReference type="OrthoDB" id="9800621at2"/>
<keyword evidence="2 6" id="KW-0049">Antioxidant</keyword>
<comment type="catalytic activity">
    <reaction evidence="6">
        <text>a hydroperoxide + 2 glutathione = an alcohol + glutathione disulfide + H2O</text>
        <dbReference type="Rhea" id="RHEA:62632"/>
        <dbReference type="ChEBI" id="CHEBI:15377"/>
        <dbReference type="ChEBI" id="CHEBI:30879"/>
        <dbReference type="ChEBI" id="CHEBI:35924"/>
        <dbReference type="ChEBI" id="CHEBI:57925"/>
        <dbReference type="ChEBI" id="CHEBI:58297"/>
        <dbReference type="EC" id="1.11.1.27"/>
    </reaction>
</comment>
<evidence type="ECO:0000256" key="5">
    <source>
        <dbReference type="PIRSR" id="PIRSR637944-1"/>
    </source>
</evidence>
<evidence type="ECO:0000256" key="2">
    <source>
        <dbReference type="ARBA" id="ARBA00022862"/>
    </source>
</evidence>
<gene>
    <name evidence="8" type="ORF">SAMN05421538_101526</name>
</gene>
<dbReference type="GO" id="GO:0034599">
    <property type="term" value="P:cellular response to oxidative stress"/>
    <property type="evidence" value="ECO:0007669"/>
    <property type="project" value="InterPro"/>
</dbReference>
<evidence type="ECO:0000256" key="6">
    <source>
        <dbReference type="RuleBase" id="RU366011"/>
    </source>
</evidence>
<dbReference type="RefSeq" id="WP_090520555.1">
    <property type="nucleotide sequence ID" value="NZ_FNAH01000001.1"/>
</dbReference>
<evidence type="ECO:0000313" key="9">
    <source>
        <dbReference type="Proteomes" id="UP000199344"/>
    </source>
</evidence>
<dbReference type="InterPro" id="IPR036249">
    <property type="entry name" value="Thioredoxin-like_sf"/>
</dbReference>
<dbReference type="Gene3D" id="3.40.30.10">
    <property type="entry name" value="Glutaredoxin"/>
    <property type="match status" value="1"/>
</dbReference>
<dbReference type="PANTHER" id="PTHR10430:SF16">
    <property type="entry name" value="PEROXIREDOXIN-5, MITOCHONDRIAL"/>
    <property type="match status" value="1"/>
</dbReference>
<proteinExistence type="inferred from homology"/>
<feature type="active site" description="Cysteine sulfenic acid (-SOH) intermediate" evidence="5">
    <location>
        <position position="48"/>
    </location>
</feature>
<keyword evidence="3 6" id="KW-0560">Oxidoreductase</keyword>
<dbReference type="EC" id="1.11.1.27" evidence="6"/>
<evidence type="ECO:0000256" key="3">
    <source>
        <dbReference type="ARBA" id="ARBA00023002"/>
    </source>
</evidence>
<dbReference type="GO" id="GO:0008379">
    <property type="term" value="F:thioredoxin peroxidase activity"/>
    <property type="evidence" value="ECO:0007669"/>
    <property type="project" value="InterPro"/>
</dbReference>
<dbReference type="InterPro" id="IPR013740">
    <property type="entry name" value="Redoxin"/>
</dbReference>
<dbReference type="GO" id="GO:0005737">
    <property type="term" value="C:cytoplasm"/>
    <property type="evidence" value="ECO:0007669"/>
    <property type="project" value="TreeGrafter"/>
</dbReference>
<dbReference type="InterPro" id="IPR013766">
    <property type="entry name" value="Thioredoxin_domain"/>
</dbReference>
<dbReference type="STRING" id="591205.SAMN05421538_101526"/>
<dbReference type="GO" id="GO:0045454">
    <property type="term" value="P:cell redox homeostasis"/>
    <property type="evidence" value="ECO:0007669"/>
    <property type="project" value="TreeGrafter"/>
</dbReference>
<feature type="domain" description="Thioredoxin" evidence="7">
    <location>
        <begin position="3"/>
        <end position="161"/>
    </location>
</feature>
<protein>
    <recommendedName>
        <fullName evidence="6">Glutathione-dependent peroxiredoxin</fullName>
        <ecNumber evidence="6">1.11.1.27</ecNumber>
    </recommendedName>
</protein>
<name>A0A1G6UEB6_9RHOB</name>
<dbReference type="GO" id="GO:0042744">
    <property type="term" value="P:hydrogen peroxide catabolic process"/>
    <property type="evidence" value="ECO:0007669"/>
    <property type="project" value="TreeGrafter"/>
</dbReference>